<keyword evidence="1" id="KW-1133">Transmembrane helix</keyword>
<keyword evidence="1" id="KW-0472">Membrane</keyword>
<comment type="caution">
    <text evidence="2">The sequence shown here is derived from an EMBL/GenBank/DDBJ whole genome shotgun (WGS) entry which is preliminary data.</text>
</comment>
<evidence type="ECO:0000256" key="1">
    <source>
        <dbReference type="SAM" id="Phobius"/>
    </source>
</evidence>
<keyword evidence="1" id="KW-0812">Transmembrane</keyword>
<evidence type="ECO:0000313" key="2">
    <source>
        <dbReference type="EMBL" id="MPM96509.1"/>
    </source>
</evidence>
<name>A0A645E4P0_9ZZZZ</name>
<feature type="transmembrane region" description="Helical" evidence="1">
    <location>
        <begin position="49"/>
        <end position="70"/>
    </location>
</feature>
<organism evidence="2">
    <name type="scientific">bioreactor metagenome</name>
    <dbReference type="NCBI Taxonomy" id="1076179"/>
    <lineage>
        <taxon>unclassified sequences</taxon>
        <taxon>metagenomes</taxon>
        <taxon>ecological metagenomes</taxon>
    </lineage>
</organism>
<reference evidence="2" key="1">
    <citation type="submission" date="2019-08" db="EMBL/GenBank/DDBJ databases">
        <authorList>
            <person name="Kucharzyk K."/>
            <person name="Murdoch R.W."/>
            <person name="Higgins S."/>
            <person name="Loffler F."/>
        </authorList>
    </citation>
    <scope>NUCLEOTIDE SEQUENCE</scope>
</reference>
<dbReference type="EMBL" id="VSSQ01042886">
    <property type="protein sequence ID" value="MPM96509.1"/>
    <property type="molecule type" value="Genomic_DNA"/>
</dbReference>
<gene>
    <name evidence="2" type="ORF">SDC9_143673</name>
</gene>
<protein>
    <submittedName>
        <fullName evidence="2">Uncharacterized protein</fullName>
    </submittedName>
</protein>
<accession>A0A645E4P0</accession>
<sequence>MFNRFVGAFQLCRFCQNHGFVNAKNTRKLICDILGNSYGFICEQLVEQFGLSFAICIVGNCVEYAFYIFSDRHLRNRVRRNEDTLRCRAYRERSHVPVVYRSAFRVDLNLLRELIQRFQLVILIINKLDVDKLVYKVSA</sequence>
<dbReference type="AlphaFoldDB" id="A0A645E4P0"/>
<proteinExistence type="predicted"/>